<reference evidence="12 13" key="1">
    <citation type="submission" date="2013-09" db="EMBL/GenBank/DDBJ databases">
        <title>Corchorus capsularis genome sequencing.</title>
        <authorList>
            <person name="Alam M."/>
            <person name="Haque M.S."/>
            <person name="Islam M.S."/>
            <person name="Emdad E.M."/>
            <person name="Islam M.M."/>
            <person name="Ahmed B."/>
            <person name="Halim A."/>
            <person name="Hossen Q.M.M."/>
            <person name="Hossain M.Z."/>
            <person name="Ahmed R."/>
            <person name="Khan M.M."/>
            <person name="Islam R."/>
            <person name="Rashid M.M."/>
            <person name="Khan S.A."/>
            <person name="Rahman M.S."/>
            <person name="Alam M."/>
        </authorList>
    </citation>
    <scope>NUCLEOTIDE SEQUENCE [LARGE SCALE GENOMIC DNA]</scope>
    <source>
        <strain evidence="13">cv. CVL-1</strain>
        <tissue evidence="12">Whole seedling</tissue>
    </source>
</reference>
<dbReference type="SUPFAM" id="SSF53098">
    <property type="entry name" value="Ribonuclease H-like"/>
    <property type="match status" value="1"/>
</dbReference>
<dbReference type="PANTHER" id="PTHR46481:SF11">
    <property type="entry name" value="ZINC FINGER BED DOMAIN-CONTAINING PROTEIN RICESLEEPER 2-LIKE"/>
    <property type="match status" value="1"/>
</dbReference>
<keyword evidence="3" id="KW-0479">Metal-binding</keyword>
<evidence type="ECO:0000256" key="4">
    <source>
        <dbReference type="ARBA" id="ARBA00022771"/>
    </source>
</evidence>
<dbReference type="InterPro" id="IPR052035">
    <property type="entry name" value="ZnF_BED_domain_contain"/>
</dbReference>
<comment type="subunit">
    <text evidence="2">Homodimer.</text>
</comment>
<evidence type="ECO:0000256" key="7">
    <source>
        <dbReference type="ARBA" id="ARBA00023125"/>
    </source>
</evidence>
<protein>
    <submittedName>
        <fullName evidence="12">Putative Zinc finger, BED-type</fullName>
    </submittedName>
</protein>
<keyword evidence="7" id="KW-0238">DNA-binding</keyword>
<evidence type="ECO:0000313" key="12">
    <source>
        <dbReference type="EMBL" id="OMO87952.1"/>
    </source>
</evidence>
<dbReference type="Pfam" id="PF05699">
    <property type="entry name" value="Dimer_Tnp_hAT"/>
    <property type="match status" value="1"/>
</dbReference>
<dbReference type="InterPro" id="IPR025525">
    <property type="entry name" value="hAT-like_transposase_RNase-H"/>
</dbReference>
<organism evidence="12 13">
    <name type="scientific">Corchorus capsularis</name>
    <name type="common">Jute</name>
    <dbReference type="NCBI Taxonomy" id="210143"/>
    <lineage>
        <taxon>Eukaryota</taxon>
        <taxon>Viridiplantae</taxon>
        <taxon>Streptophyta</taxon>
        <taxon>Embryophyta</taxon>
        <taxon>Tracheophyta</taxon>
        <taxon>Spermatophyta</taxon>
        <taxon>Magnoliopsida</taxon>
        <taxon>eudicotyledons</taxon>
        <taxon>Gunneridae</taxon>
        <taxon>Pentapetalae</taxon>
        <taxon>rosids</taxon>
        <taxon>malvids</taxon>
        <taxon>Malvales</taxon>
        <taxon>Malvaceae</taxon>
        <taxon>Grewioideae</taxon>
        <taxon>Apeibeae</taxon>
        <taxon>Corchorus</taxon>
    </lineage>
</organism>
<proteinExistence type="predicted"/>
<dbReference type="PROSITE" id="PS50808">
    <property type="entry name" value="ZF_BED"/>
    <property type="match status" value="1"/>
</dbReference>
<comment type="caution">
    <text evidence="12">The sequence shown here is derived from an EMBL/GenBank/DDBJ whole genome shotgun (WGS) entry which is preliminary data.</text>
</comment>
<accession>A0A1R3IZE1</accession>
<gene>
    <name evidence="12" type="ORF">CCACVL1_08644</name>
</gene>
<evidence type="ECO:0000256" key="5">
    <source>
        <dbReference type="ARBA" id="ARBA00022833"/>
    </source>
</evidence>
<name>A0A1R3IZE1_COCAP</name>
<evidence type="ECO:0000256" key="6">
    <source>
        <dbReference type="ARBA" id="ARBA00023015"/>
    </source>
</evidence>
<dbReference type="OMA" id="VICPERE"/>
<dbReference type="InterPro" id="IPR008906">
    <property type="entry name" value="HATC_C_dom"/>
</dbReference>
<dbReference type="Proteomes" id="UP000188268">
    <property type="component" value="Unassembled WGS sequence"/>
</dbReference>
<dbReference type="InterPro" id="IPR003656">
    <property type="entry name" value="Znf_BED"/>
</dbReference>
<dbReference type="Pfam" id="PF22922">
    <property type="entry name" value="GAF_NLP"/>
    <property type="match status" value="1"/>
</dbReference>
<evidence type="ECO:0000313" key="13">
    <source>
        <dbReference type="Proteomes" id="UP000188268"/>
    </source>
</evidence>
<dbReference type="PANTHER" id="PTHR46481">
    <property type="entry name" value="ZINC FINGER BED DOMAIN-CONTAINING PROTEIN 4"/>
    <property type="match status" value="1"/>
</dbReference>
<dbReference type="SUPFAM" id="SSF57667">
    <property type="entry name" value="beta-beta-alpha zinc fingers"/>
    <property type="match status" value="1"/>
</dbReference>
<dbReference type="InterPro" id="IPR055081">
    <property type="entry name" value="NLP1-9_GAF"/>
</dbReference>
<dbReference type="InterPro" id="IPR012337">
    <property type="entry name" value="RNaseH-like_sf"/>
</dbReference>
<comment type="subcellular location">
    <subcellularLocation>
        <location evidence="1">Nucleus</location>
    </subcellularLocation>
</comment>
<evidence type="ECO:0000256" key="2">
    <source>
        <dbReference type="ARBA" id="ARBA00011738"/>
    </source>
</evidence>
<dbReference type="GO" id="GO:0005634">
    <property type="term" value="C:nucleus"/>
    <property type="evidence" value="ECO:0007669"/>
    <property type="project" value="UniProtKB-SubCell"/>
</dbReference>
<evidence type="ECO:0000256" key="3">
    <source>
        <dbReference type="ARBA" id="ARBA00022723"/>
    </source>
</evidence>
<keyword evidence="9" id="KW-0539">Nucleus</keyword>
<dbReference type="AlphaFoldDB" id="A0A1R3IZE1"/>
<dbReference type="GO" id="GO:0003677">
    <property type="term" value="F:DNA binding"/>
    <property type="evidence" value="ECO:0007669"/>
    <property type="project" value="UniProtKB-KW"/>
</dbReference>
<evidence type="ECO:0000256" key="9">
    <source>
        <dbReference type="ARBA" id="ARBA00023242"/>
    </source>
</evidence>
<dbReference type="Pfam" id="PF14372">
    <property type="entry name" value="hAT-like_RNase-H"/>
    <property type="match status" value="1"/>
</dbReference>
<dbReference type="SMART" id="SM00614">
    <property type="entry name" value="ZnF_BED"/>
    <property type="match status" value="1"/>
</dbReference>
<dbReference type="EMBL" id="AWWV01009128">
    <property type="protein sequence ID" value="OMO87952.1"/>
    <property type="molecule type" value="Genomic_DNA"/>
</dbReference>
<keyword evidence="8" id="KW-0804">Transcription</keyword>
<feature type="domain" description="BED-type" evidence="11">
    <location>
        <begin position="139"/>
        <end position="198"/>
    </location>
</feature>
<evidence type="ECO:0000256" key="8">
    <source>
        <dbReference type="ARBA" id="ARBA00023163"/>
    </source>
</evidence>
<evidence type="ECO:0000256" key="1">
    <source>
        <dbReference type="ARBA" id="ARBA00004123"/>
    </source>
</evidence>
<dbReference type="InterPro" id="IPR036236">
    <property type="entry name" value="Znf_C2H2_sf"/>
</dbReference>
<dbReference type="Gramene" id="OMO87952">
    <property type="protein sequence ID" value="OMO87952"/>
    <property type="gene ID" value="CCACVL1_08644"/>
</dbReference>
<keyword evidence="13" id="KW-1185">Reference proteome</keyword>
<evidence type="ECO:0000259" key="11">
    <source>
        <dbReference type="PROSITE" id="PS50808"/>
    </source>
</evidence>
<sequence>MAVNLRTIAPPRLLPQFNLNAAVAIRLRSTYTGDDDYILEFFLPINVKAISEQQLLLNNLSGTMERICTSLRTISDAEIVAEESKVECQKGNVPNSLEMVLFADSDINSDEPIGNNEIEIVKEADHINKSPFSRVKRRKLTSNVWEEFHKEKDKDGNGLVKVWAICSHCKKKFDGSSKKGTTHLRNHLNRCKSRGTKVMRDQELIVPAGRASENHSIGEVNSSFDQERSRMDVARMIIKHQYPLNIVEDEFFSIFLKNLQPMFKLQSQEALSSDILCVYREEKGRLIEYFDKISCRLNLTISLWTCELEKITYCCFAVQFVDDNWVLKRKIIAFKTLGYEKLEARTFVGDFKSLLVDWNFDKKLCSLSIHNSTSSSLDIAEEIRKSWPFSEASYPLSTFYISFDGHITNLLAKYKSGDQLDYGIIKISSSCLLDIHGLYKKTSQQECRDYPLMNVTSEDGWRRTCSLVLAIAAILDPQFKFDLVEFSYNTIYGHDSAGIHLALIRHTLTNIFNEYASKIHSRESPLDDTNSLASSPTAEGNTMESFQRWYSSKRKASIEASELDKYLQEPVICPEREQFDVLGWWGKHASKFPIIGRMARDILAIPLPTIISGYSSNENVIMDNPIYEGLDPQIIEAMICCKNCTKLCGGKPFDRRVCSSPSPTRRRKLPKSWSPLALMFFFNLSISIFGQSSAFALCLEVEQILVSVGCSGMSNLECAVLPPGVIAATTPEVVAKAIRPLDLRSY</sequence>
<keyword evidence="6" id="KW-0805">Transcription regulation</keyword>
<keyword evidence="4 10" id="KW-0863">Zinc-finger</keyword>
<keyword evidence="5" id="KW-0862">Zinc</keyword>
<dbReference type="GO" id="GO:0046983">
    <property type="term" value="F:protein dimerization activity"/>
    <property type="evidence" value="ECO:0007669"/>
    <property type="project" value="InterPro"/>
</dbReference>
<evidence type="ECO:0000256" key="10">
    <source>
        <dbReference type="PROSITE-ProRule" id="PRU00027"/>
    </source>
</evidence>
<dbReference type="GO" id="GO:0009791">
    <property type="term" value="P:post-embryonic development"/>
    <property type="evidence" value="ECO:0007669"/>
    <property type="project" value="UniProtKB-ARBA"/>
</dbReference>
<dbReference type="GO" id="GO:0008270">
    <property type="term" value="F:zinc ion binding"/>
    <property type="evidence" value="ECO:0007669"/>
    <property type="project" value="UniProtKB-KW"/>
</dbReference>
<dbReference type="OrthoDB" id="812756at2759"/>